<name>A0ACC2B3S3_DIPCM</name>
<comment type="caution">
    <text evidence="1">The sequence shown here is derived from an EMBL/GenBank/DDBJ whole genome shotgun (WGS) entry which is preliminary data.</text>
</comment>
<evidence type="ECO:0000313" key="1">
    <source>
        <dbReference type="EMBL" id="KAJ7524423.1"/>
    </source>
</evidence>
<gene>
    <name evidence="1" type="ORF">O6H91_17G004200</name>
</gene>
<protein>
    <submittedName>
        <fullName evidence="1">Uncharacterized protein</fullName>
    </submittedName>
</protein>
<organism evidence="1 2">
    <name type="scientific">Diphasiastrum complanatum</name>
    <name type="common">Issler's clubmoss</name>
    <name type="synonym">Lycopodium complanatum</name>
    <dbReference type="NCBI Taxonomy" id="34168"/>
    <lineage>
        <taxon>Eukaryota</taxon>
        <taxon>Viridiplantae</taxon>
        <taxon>Streptophyta</taxon>
        <taxon>Embryophyta</taxon>
        <taxon>Tracheophyta</taxon>
        <taxon>Lycopodiopsida</taxon>
        <taxon>Lycopodiales</taxon>
        <taxon>Lycopodiaceae</taxon>
        <taxon>Lycopodioideae</taxon>
        <taxon>Diphasiastrum</taxon>
    </lineage>
</organism>
<keyword evidence="2" id="KW-1185">Reference proteome</keyword>
<proteinExistence type="predicted"/>
<evidence type="ECO:0000313" key="2">
    <source>
        <dbReference type="Proteomes" id="UP001162992"/>
    </source>
</evidence>
<dbReference type="Proteomes" id="UP001162992">
    <property type="component" value="Chromosome 17"/>
</dbReference>
<dbReference type="EMBL" id="CM055108">
    <property type="protein sequence ID" value="KAJ7524423.1"/>
    <property type="molecule type" value="Genomic_DNA"/>
</dbReference>
<accession>A0ACC2B3S3</accession>
<reference evidence="2" key="1">
    <citation type="journal article" date="2024" name="Proc. Natl. Acad. Sci. U.S.A.">
        <title>Extraordinary preservation of gene collinearity over three hundred million years revealed in homosporous lycophytes.</title>
        <authorList>
            <person name="Li C."/>
            <person name="Wickell D."/>
            <person name="Kuo L.Y."/>
            <person name="Chen X."/>
            <person name="Nie B."/>
            <person name="Liao X."/>
            <person name="Peng D."/>
            <person name="Ji J."/>
            <person name="Jenkins J."/>
            <person name="Williams M."/>
            <person name="Shu S."/>
            <person name="Plott C."/>
            <person name="Barry K."/>
            <person name="Rajasekar S."/>
            <person name="Grimwood J."/>
            <person name="Han X."/>
            <person name="Sun S."/>
            <person name="Hou Z."/>
            <person name="He W."/>
            <person name="Dai G."/>
            <person name="Sun C."/>
            <person name="Schmutz J."/>
            <person name="Leebens-Mack J.H."/>
            <person name="Li F.W."/>
            <person name="Wang L."/>
        </authorList>
    </citation>
    <scope>NUCLEOTIDE SEQUENCE [LARGE SCALE GENOMIC DNA]</scope>
    <source>
        <strain evidence="2">cv. PW_Plant_1</strain>
    </source>
</reference>
<sequence length="528" mass="60658">MGEMGTEAGTLFENLDAFDEIQEEAVSACGQDSPLGQLPALEPDMPFNPFLAKDQHIHGLYELLKTILLLPICVARLMVILLCILFAYLFSKVALVGAKDWVQNPLPKWRRKMLWPIRWVARLILFSCGFHWIKIKGRSFPREQAPVLVCNHVTFVEPLLIFFKHLPVIVTAQENVDMPVVGAVMRAIQVIAVKRDGPDSRRVAAAEIKRRAMCNDWNPVLIFPEGTTTNGKVIISFKNGAFKPGLTVQPIVVKYPYVHLDPSWVAHGISIYYLLFRLTTQFHNCLEVEYLSVVAPTWKEQKSPRDFAKRVQTNMAQALNVMVSEHSFEDGALLMEALKWKDFSGGASVEFGWFELVYKLKLREAKHYLRKFHCLDVENKGNVTFDEFLNSLELPNCPPLEQTFFLFDRTRRGYINFRQYLATLAFISRHKNFRGMLEAIFILLDKDKDGLLSEEETVQSLRDVIPSVTAEQAEKLWEKVNKQKDHFINKMEMFSFLQSNPEYVAVLVVAKPDLVWNSRTRIEETWGT</sequence>